<feature type="region of interest" description="Disordered" evidence="2">
    <location>
        <begin position="1"/>
        <end position="31"/>
    </location>
</feature>
<dbReference type="GO" id="GO:0005829">
    <property type="term" value="C:cytosol"/>
    <property type="evidence" value="ECO:0007669"/>
    <property type="project" value="TreeGrafter"/>
</dbReference>
<feature type="domain" description="HTH cro/C1-type" evidence="3">
    <location>
        <begin position="34"/>
        <end position="88"/>
    </location>
</feature>
<reference evidence="4 5" key="1">
    <citation type="journal article" date="2012" name="J. Bacteriol.">
        <title>Genome Sequence of Nitratireductor aquibiodomus Strain RA22.</title>
        <authorList>
            <person name="Singh A."/>
            <person name="Jangir P.K."/>
            <person name="Kumari C."/>
            <person name="Sharma R."/>
        </authorList>
    </citation>
    <scope>NUCLEOTIDE SEQUENCE [LARGE SCALE GENOMIC DNA]</scope>
    <source>
        <strain evidence="4 5">RA22</strain>
    </source>
</reference>
<dbReference type="Pfam" id="PF01381">
    <property type="entry name" value="HTH_3"/>
    <property type="match status" value="1"/>
</dbReference>
<dbReference type="Gene3D" id="1.10.260.40">
    <property type="entry name" value="lambda repressor-like DNA-binding domains"/>
    <property type="match status" value="1"/>
</dbReference>
<dbReference type="Gene3D" id="2.60.120.10">
    <property type="entry name" value="Jelly Rolls"/>
    <property type="match status" value="1"/>
</dbReference>
<dbReference type="InterPro" id="IPR011051">
    <property type="entry name" value="RmlC_Cupin_sf"/>
</dbReference>
<dbReference type="InterPro" id="IPR013096">
    <property type="entry name" value="Cupin_2"/>
</dbReference>
<dbReference type="GO" id="GO:0003700">
    <property type="term" value="F:DNA-binding transcription factor activity"/>
    <property type="evidence" value="ECO:0007669"/>
    <property type="project" value="TreeGrafter"/>
</dbReference>
<dbReference type="AlphaFoldDB" id="I5BST8"/>
<dbReference type="GO" id="GO:0003677">
    <property type="term" value="F:DNA binding"/>
    <property type="evidence" value="ECO:0007669"/>
    <property type="project" value="UniProtKB-KW"/>
</dbReference>
<evidence type="ECO:0000313" key="4">
    <source>
        <dbReference type="EMBL" id="EIM72640.1"/>
    </source>
</evidence>
<evidence type="ECO:0000259" key="3">
    <source>
        <dbReference type="PROSITE" id="PS50943"/>
    </source>
</evidence>
<dbReference type="InterPro" id="IPR010982">
    <property type="entry name" value="Lambda_DNA-bd_dom_sf"/>
</dbReference>
<dbReference type="OrthoDB" id="9805356at2"/>
<sequence length="216" mass="23916">MPARKTAAEPKPAPEASLHSEADGQNGSPIGSAIRKRRKALGRTLNEVAQAAELTIGFISQVERNISSPSVSSLMAIADALDTSVEELVRVKEEFREYIPGDRRQTYAIGPDNRLYEKLGPGFSGALFYPLLIHRPPGHESEHMCHPGEVFCYLMAGEMEYHLDGEIFRMTAGDTIHHNTEKPHFSRVTGDSETTELWVSTTPSRTLSRSLNISLR</sequence>
<dbReference type="EMBL" id="AJXZ01000049">
    <property type="protein sequence ID" value="EIM72640.1"/>
    <property type="molecule type" value="Genomic_DNA"/>
</dbReference>
<gene>
    <name evidence="4" type="ORF">A33O_18369</name>
</gene>
<accession>I5BST8</accession>
<dbReference type="PANTHER" id="PTHR46797:SF25">
    <property type="entry name" value="TRANSCRIPTIONAL REGULATOR"/>
    <property type="match status" value="1"/>
</dbReference>
<dbReference type="InterPro" id="IPR001387">
    <property type="entry name" value="Cro/C1-type_HTH"/>
</dbReference>
<comment type="caution">
    <text evidence="4">The sequence shown here is derived from an EMBL/GenBank/DDBJ whole genome shotgun (WGS) entry which is preliminary data.</text>
</comment>
<protein>
    <submittedName>
        <fullName evidence="4">DNA-binding protein</fullName>
    </submittedName>
</protein>
<dbReference type="InterPro" id="IPR014710">
    <property type="entry name" value="RmlC-like_jellyroll"/>
</dbReference>
<dbReference type="RefSeq" id="WP_007009947.1">
    <property type="nucleotide sequence ID" value="NZ_AJXZ01000049.1"/>
</dbReference>
<dbReference type="Pfam" id="PF07883">
    <property type="entry name" value="Cupin_2"/>
    <property type="match status" value="1"/>
</dbReference>
<keyword evidence="1 4" id="KW-0238">DNA-binding</keyword>
<dbReference type="SMART" id="SM00530">
    <property type="entry name" value="HTH_XRE"/>
    <property type="match status" value="1"/>
</dbReference>
<dbReference type="CDD" id="cd00093">
    <property type="entry name" value="HTH_XRE"/>
    <property type="match status" value="1"/>
</dbReference>
<evidence type="ECO:0000256" key="1">
    <source>
        <dbReference type="ARBA" id="ARBA00023125"/>
    </source>
</evidence>
<dbReference type="PROSITE" id="PS50943">
    <property type="entry name" value="HTH_CROC1"/>
    <property type="match status" value="1"/>
</dbReference>
<dbReference type="InterPro" id="IPR050807">
    <property type="entry name" value="TransReg_Diox_bact_type"/>
</dbReference>
<name>I5BST8_9HYPH</name>
<dbReference type="PATRIC" id="fig|1189611.3.peg.3707"/>
<dbReference type="Proteomes" id="UP000004622">
    <property type="component" value="Unassembled WGS sequence"/>
</dbReference>
<dbReference type="SUPFAM" id="SSF47413">
    <property type="entry name" value="lambda repressor-like DNA-binding domains"/>
    <property type="match status" value="1"/>
</dbReference>
<proteinExistence type="predicted"/>
<dbReference type="SUPFAM" id="SSF51182">
    <property type="entry name" value="RmlC-like cupins"/>
    <property type="match status" value="1"/>
</dbReference>
<dbReference type="CDD" id="cd02209">
    <property type="entry name" value="cupin_XRE_C"/>
    <property type="match status" value="1"/>
</dbReference>
<evidence type="ECO:0000256" key="2">
    <source>
        <dbReference type="SAM" id="MobiDB-lite"/>
    </source>
</evidence>
<organism evidence="4 5">
    <name type="scientific">Nitratireductor aquibiodomus RA22</name>
    <dbReference type="NCBI Taxonomy" id="1189611"/>
    <lineage>
        <taxon>Bacteria</taxon>
        <taxon>Pseudomonadati</taxon>
        <taxon>Pseudomonadota</taxon>
        <taxon>Alphaproteobacteria</taxon>
        <taxon>Hyphomicrobiales</taxon>
        <taxon>Phyllobacteriaceae</taxon>
        <taxon>Nitratireductor</taxon>
    </lineage>
</organism>
<dbReference type="PANTHER" id="PTHR46797">
    <property type="entry name" value="HTH-TYPE TRANSCRIPTIONAL REGULATOR"/>
    <property type="match status" value="1"/>
</dbReference>
<evidence type="ECO:0000313" key="5">
    <source>
        <dbReference type="Proteomes" id="UP000004622"/>
    </source>
</evidence>